<protein>
    <recommendedName>
        <fullName evidence="1">CinA C-terminal domain-containing protein</fullName>
    </recommendedName>
</protein>
<dbReference type="Pfam" id="PF02464">
    <property type="entry name" value="CinA"/>
    <property type="match status" value="1"/>
</dbReference>
<evidence type="ECO:0000313" key="3">
    <source>
        <dbReference type="Proteomes" id="UP000288794"/>
    </source>
</evidence>
<accession>A0A443IC04</accession>
<dbReference type="SUPFAM" id="SSF142433">
    <property type="entry name" value="CinA-like"/>
    <property type="match status" value="1"/>
</dbReference>
<dbReference type="InterPro" id="IPR036653">
    <property type="entry name" value="CinA-like_C"/>
</dbReference>
<gene>
    <name evidence="2" type="ORF">ED28_12565</name>
</gene>
<name>A0A443IC04_9GAMM</name>
<evidence type="ECO:0000313" key="2">
    <source>
        <dbReference type="EMBL" id="RWR01629.1"/>
    </source>
</evidence>
<dbReference type="NCBIfam" id="NF002975">
    <property type="entry name" value="PRK03661.1"/>
    <property type="match status" value="1"/>
</dbReference>
<dbReference type="Proteomes" id="UP000288794">
    <property type="component" value="Unassembled WGS sequence"/>
</dbReference>
<dbReference type="NCBIfam" id="TIGR00199">
    <property type="entry name" value="PncC_domain"/>
    <property type="match status" value="1"/>
</dbReference>
<dbReference type="RefSeq" id="WP_128178416.1">
    <property type="nucleotide sequence ID" value="NZ_CP071409.1"/>
</dbReference>
<feature type="domain" description="CinA C-terminal" evidence="1">
    <location>
        <begin position="8"/>
        <end position="159"/>
    </location>
</feature>
<proteinExistence type="predicted"/>
<dbReference type="Gene3D" id="3.90.950.20">
    <property type="entry name" value="CinA-like"/>
    <property type="match status" value="1"/>
</dbReference>
<dbReference type="InterPro" id="IPR008136">
    <property type="entry name" value="CinA_C"/>
</dbReference>
<reference evidence="2 3" key="1">
    <citation type="submission" date="2014-04" db="EMBL/GenBank/DDBJ databases">
        <title>Draft genome sequence of Pantoea beijingensis strain LMG 27579, an emerging pathogen to Pleurotus eryngii with potential industrial application.</title>
        <authorList>
            <person name="Xu F."/>
            <person name="Liu Y."/>
            <person name="Wang S."/>
            <person name="Yin Y."/>
            <person name="Ma Y."/>
            <person name="Zhao S."/>
            <person name="Rong C."/>
        </authorList>
    </citation>
    <scope>NUCLEOTIDE SEQUENCE [LARGE SCALE GENOMIC DNA]</scope>
    <source>
        <strain evidence="2 3">LMG 27579</strain>
    </source>
</reference>
<sequence>MADDELKQLSISVGKCLQQRNATITVAESCTGGWVAKALTDIAGSSAWFEYGFVTYSNSAKQKLLGVGEPSLARWGAVSEVVVHEMAVGALRVANAQFAISVSGIAGPEGGTAEKPVGSVWFGFACADGRFLTCLQHFTGDRDAIRHQAAVYALHTLLNDFLENKLDTV</sequence>
<keyword evidence="3" id="KW-1185">Reference proteome</keyword>
<dbReference type="AlphaFoldDB" id="A0A443IC04"/>
<dbReference type="EMBL" id="JMEE01000035">
    <property type="protein sequence ID" value="RWR01629.1"/>
    <property type="molecule type" value="Genomic_DNA"/>
</dbReference>
<organism evidence="2 3">
    <name type="scientific">[Pantoea] beijingensis</name>
    <dbReference type="NCBI Taxonomy" id="1324864"/>
    <lineage>
        <taxon>Bacteria</taxon>
        <taxon>Pseudomonadati</taxon>
        <taxon>Pseudomonadota</taxon>
        <taxon>Gammaproteobacteria</taxon>
        <taxon>Enterobacterales</taxon>
        <taxon>Erwiniaceae</taxon>
        <taxon>Erwinia</taxon>
    </lineage>
</organism>
<evidence type="ECO:0000259" key="1">
    <source>
        <dbReference type="Pfam" id="PF02464"/>
    </source>
</evidence>
<comment type="caution">
    <text evidence="2">The sequence shown here is derived from an EMBL/GenBank/DDBJ whole genome shotgun (WGS) entry which is preliminary data.</text>
</comment>